<dbReference type="Gene3D" id="3.90.280.10">
    <property type="entry name" value="PEBP-like"/>
    <property type="match status" value="1"/>
</dbReference>
<gene>
    <name evidence="1" type="ORF">BP5796_13039</name>
</gene>
<reference evidence="1 2" key="1">
    <citation type="journal article" date="2018" name="IMA Fungus">
        <title>IMA Genome-F 9: Draft genome sequence of Annulohypoxylon stygium, Aspergillus mulundensis, Berkeleyomyces basicola (syn. Thielaviopsis basicola), Ceratocystis smalleyi, two Cercospora beticola strains, Coleophoma cylindrospora, Fusarium fracticaudum, Phialophora cf. hyalina, and Morchella septimelata.</title>
        <authorList>
            <person name="Wingfield B.D."/>
            <person name="Bills G.F."/>
            <person name="Dong Y."/>
            <person name="Huang W."/>
            <person name="Nel W.J."/>
            <person name="Swalarsk-Parry B.S."/>
            <person name="Vaghefi N."/>
            <person name="Wilken P.M."/>
            <person name="An Z."/>
            <person name="de Beer Z.W."/>
            <person name="De Vos L."/>
            <person name="Chen L."/>
            <person name="Duong T.A."/>
            <person name="Gao Y."/>
            <person name="Hammerbacher A."/>
            <person name="Kikkert J.R."/>
            <person name="Li Y."/>
            <person name="Li H."/>
            <person name="Li K."/>
            <person name="Li Q."/>
            <person name="Liu X."/>
            <person name="Ma X."/>
            <person name="Naidoo K."/>
            <person name="Pethybridge S.J."/>
            <person name="Sun J."/>
            <person name="Steenkamp E.T."/>
            <person name="van der Nest M.A."/>
            <person name="van Wyk S."/>
            <person name="Wingfield M.J."/>
            <person name="Xiong C."/>
            <person name="Yue Q."/>
            <person name="Zhang X."/>
        </authorList>
    </citation>
    <scope>NUCLEOTIDE SEQUENCE [LARGE SCALE GENOMIC DNA]</scope>
    <source>
        <strain evidence="1 2">BP5796</strain>
    </source>
</reference>
<dbReference type="InterPro" id="IPR008914">
    <property type="entry name" value="PEBP"/>
</dbReference>
<dbReference type="CDD" id="cd00457">
    <property type="entry name" value="PEBP"/>
    <property type="match status" value="1"/>
</dbReference>
<dbReference type="InterPro" id="IPR036610">
    <property type="entry name" value="PEBP-like_sf"/>
</dbReference>
<organism evidence="1 2">
    <name type="scientific">Coleophoma crateriformis</name>
    <dbReference type="NCBI Taxonomy" id="565419"/>
    <lineage>
        <taxon>Eukaryota</taxon>
        <taxon>Fungi</taxon>
        <taxon>Dikarya</taxon>
        <taxon>Ascomycota</taxon>
        <taxon>Pezizomycotina</taxon>
        <taxon>Leotiomycetes</taxon>
        <taxon>Helotiales</taxon>
        <taxon>Dermateaceae</taxon>
        <taxon>Coleophoma</taxon>
    </lineage>
</organism>
<evidence type="ECO:0000313" key="1">
    <source>
        <dbReference type="EMBL" id="RDW56972.1"/>
    </source>
</evidence>
<dbReference type="AlphaFoldDB" id="A0A3D8Q589"/>
<comment type="caution">
    <text evidence="1">The sequence shown here is derived from an EMBL/GenBank/DDBJ whole genome shotgun (WGS) entry which is preliminary data.</text>
</comment>
<keyword evidence="2" id="KW-1185">Reference proteome</keyword>
<dbReference type="Proteomes" id="UP000256328">
    <property type="component" value="Unassembled WGS sequence"/>
</dbReference>
<protein>
    <recommendedName>
        <fullName evidence="3">PEBP-like protein</fullName>
    </recommendedName>
</protein>
<dbReference type="EMBL" id="PDLN01000024">
    <property type="protein sequence ID" value="RDW56972.1"/>
    <property type="molecule type" value="Genomic_DNA"/>
</dbReference>
<sequence>MGLLSTILKYVEYALGKLLISRRGYDDGLFSRTPAFRKCPEPTIQLSSLDCGPSYSRLSHDYSMFGKGLMPTLTWPEANENIREYLVIIEDVDAPFGGKPNVHGIYALIPPSTTSLSPHDLETVDTDVKGQHRLKSGFRVGKNRRNVVYIPCRPPLGHGPHRYFCELVALSEKLDPDTLSPVPTKEELAELVKGKVVAWGEWVGVYESDWNER</sequence>
<name>A0A3D8Q589_9HELO</name>
<dbReference type="Pfam" id="PF01161">
    <property type="entry name" value="PBP"/>
    <property type="match status" value="1"/>
</dbReference>
<evidence type="ECO:0000313" key="2">
    <source>
        <dbReference type="Proteomes" id="UP000256328"/>
    </source>
</evidence>
<dbReference type="OrthoDB" id="10251855at2759"/>
<accession>A0A3D8Q589</accession>
<dbReference type="PANTHER" id="PTHR30289:SF1">
    <property type="entry name" value="PEBP (PHOSPHATIDYLETHANOLAMINE-BINDING PROTEIN) FAMILY PROTEIN"/>
    <property type="match status" value="1"/>
</dbReference>
<evidence type="ECO:0008006" key="3">
    <source>
        <dbReference type="Google" id="ProtNLM"/>
    </source>
</evidence>
<proteinExistence type="predicted"/>
<dbReference type="SUPFAM" id="SSF49777">
    <property type="entry name" value="PEBP-like"/>
    <property type="match status" value="1"/>
</dbReference>
<dbReference type="InterPro" id="IPR049556">
    <property type="entry name" value="PhiB"/>
</dbReference>
<dbReference type="PANTHER" id="PTHR30289">
    <property type="entry name" value="UNCHARACTERIZED PROTEIN YBCL-RELATED"/>
    <property type="match status" value="1"/>
</dbReference>